<dbReference type="STRING" id="1672749.BJF92_18725"/>
<dbReference type="AlphaFoldDB" id="A0A1Q9ADR5"/>
<evidence type="ECO:0000313" key="1">
    <source>
        <dbReference type="EMBL" id="OLP53066.1"/>
    </source>
</evidence>
<protein>
    <recommendedName>
        <fullName evidence="3">AraC family transcriptional regulator</fullName>
    </recommendedName>
</protein>
<comment type="caution">
    <text evidence="1">The sequence shown here is derived from an EMBL/GenBank/DDBJ whole genome shotgun (WGS) entry which is preliminary data.</text>
</comment>
<evidence type="ECO:0000313" key="2">
    <source>
        <dbReference type="Proteomes" id="UP000186143"/>
    </source>
</evidence>
<proteinExistence type="predicted"/>
<reference evidence="1 2" key="1">
    <citation type="submission" date="2016-09" db="EMBL/GenBank/DDBJ databases">
        <title>Rhizobium sp. nov., a novel species isolated from the rice rhizosphere.</title>
        <authorList>
            <person name="Zhao J."/>
            <person name="Zhang X."/>
        </authorList>
    </citation>
    <scope>NUCLEOTIDE SEQUENCE [LARGE SCALE GENOMIC DNA]</scope>
    <source>
        <strain evidence="1 2">MH17</strain>
    </source>
</reference>
<name>A0A1Q9ADR5_9HYPH</name>
<evidence type="ECO:0008006" key="3">
    <source>
        <dbReference type="Google" id="ProtNLM"/>
    </source>
</evidence>
<dbReference type="Proteomes" id="UP000186143">
    <property type="component" value="Unassembled WGS sequence"/>
</dbReference>
<organism evidence="1 2">
    <name type="scientific">Xaviernesmea rhizosphaerae</name>
    <dbReference type="NCBI Taxonomy" id="1672749"/>
    <lineage>
        <taxon>Bacteria</taxon>
        <taxon>Pseudomonadati</taxon>
        <taxon>Pseudomonadota</taxon>
        <taxon>Alphaproteobacteria</taxon>
        <taxon>Hyphomicrobiales</taxon>
        <taxon>Rhizobiaceae</taxon>
        <taxon>Rhizobium/Agrobacterium group</taxon>
        <taxon>Xaviernesmea</taxon>
    </lineage>
</organism>
<gene>
    <name evidence="1" type="ORF">BJF92_18725</name>
</gene>
<dbReference type="EMBL" id="MKIO01000041">
    <property type="protein sequence ID" value="OLP53066.1"/>
    <property type="molecule type" value="Genomic_DNA"/>
</dbReference>
<accession>A0A1Q9ADR5</accession>
<sequence length="178" mass="18701">MSIVPLGAVALVSAYLQGAAGLGAGRTVVLAPQRAHLLMVYRADAWHCDLLPDGQQAPARLYPAGSICLVDLRDGAAIALRSDLEVLAFIIADDLLSELVRTADLPPVYGLRCRRAALDPVLVHLATAWLALMQAETLSDAVLCHVARGICLHLVQAYGLAAMAGPAAGGPPTSRLWH</sequence>